<organism evidence="1 2">
    <name type="scientific">Halomonas mongoliensis</name>
    <dbReference type="NCBI Taxonomy" id="321265"/>
    <lineage>
        <taxon>Bacteria</taxon>
        <taxon>Pseudomonadati</taxon>
        <taxon>Pseudomonadota</taxon>
        <taxon>Gammaproteobacteria</taxon>
        <taxon>Oceanospirillales</taxon>
        <taxon>Halomonadaceae</taxon>
        <taxon>Halomonas</taxon>
    </lineage>
</organism>
<evidence type="ECO:0000313" key="2">
    <source>
        <dbReference type="Proteomes" id="UP001252270"/>
    </source>
</evidence>
<accession>A0ABU1GIW4</accession>
<proteinExistence type="predicted"/>
<evidence type="ECO:0000313" key="1">
    <source>
        <dbReference type="EMBL" id="MDR5891960.1"/>
    </source>
</evidence>
<protein>
    <submittedName>
        <fullName evidence="1">Nucleotidyltransferase family protein</fullName>
    </submittedName>
</protein>
<dbReference type="Pfam" id="PF14907">
    <property type="entry name" value="NTP_transf_5"/>
    <property type="match status" value="1"/>
</dbReference>
<dbReference type="Proteomes" id="UP001252270">
    <property type="component" value="Unassembled WGS sequence"/>
</dbReference>
<reference evidence="1 2" key="1">
    <citation type="submission" date="2023-04" db="EMBL/GenBank/DDBJ databases">
        <title>A long-awaited taxogenomic arrangement of the family Halomonadaceae.</title>
        <authorList>
            <person name="De La Haba R."/>
            <person name="Chuvochina M."/>
            <person name="Wittouck S."/>
            <person name="Arahal D.R."/>
            <person name="Sanchez-Porro C."/>
            <person name="Hugenholtz P."/>
            <person name="Ventosa A."/>
        </authorList>
    </citation>
    <scope>NUCLEOTIDE SEQUENCE [LARGE SCALE GENOMIC DNA]</scope>
    <source>
        <strain evidence="1 2">DSM 17332</strain>
    </source>
</reference>
<keyword evidence="2" id="KW-1185">Reference proteome</keyword>
<comment type="caution">
    <text evidence="1">The sequence shown here is derived from an EMBL/GenBank/DDBJ whole genome shotgun (WGS) entry which is preliminary data.</text>
</comment>
<dbReference type="EMBL" id="JARWAL010000002">
    <property type="protein sequence ID" value="MDR5891960.1"/>
    <property type="molecule type" value="Genomic_DNA"/>
</dbReference>
<gene>
    <name evidence="1" type="ORF">QC820_03965</name>
</gene>
<dbReference type="InterPro" id="IPR039498">
    <property type="entry name" value="NTP_transf_5"/>
</dbReference>
<sequence>MPAHFDRPDAGLRLLILLARLTLSEAQRRAALDLCRDIPAWNDLANLAERQFLLPLVYRHLHELAPPTLSPDDAEQLRQRALGLIQRNLLITAEQQRLVAELLEPLDIPYLFFKGPALAARYYDEPAMRSSRDIDLLVPPQRCVELLELAFQRGYRALDPETLTPDRQSLAFAVRTQRVVSLVSPGGVCIEFHHDIDRGAGIYQTDELLEKRVAYRAGNALLYAMPTCELFVYICLHHTRHFWSHLHWLVDLDAIQRHPDFDAAAAHACAERRGLASTVNACMAFYQALAAPEPEHSPHLSRRSRDMLEACLATLQGGQEAELALRRRRPTPEFGFPWQTTAAYRRASRVRRWVGRFQPEYIDYALLPLPSGWQWLYYAIRPCRALTRRGRTLWPGQ</sequence>
<name>A0ABU1GIW4_9GAMM</name>
<dbReference type="RefSeq" id="WP_309635864.1">
    <property type="nucleotide sequence ID" value="NZ_JARWAL010000002.1"/>
</dbReference>